<reference evidence="2 3" key="1">
    <citation type="submission" date="2019-03" db="EMBL/GenBank/DDBJ databases">
        <title>San Antonio Military Medical Center submission to MRSN (WRAIR), pending publication.</title>
        <authorList>
            <person name="Blyth D.M."/>
            <person name="Mccarthy S.L."/>
            <person name="Schall S.E."/>
            <person name="Stam J.A."/>
            <person name="Ong A.C."/>
            <person name="Mcgann P.T."/>
        </authorList>
    </citation>
    <scope>NUCLEOTIDE SEQUENCE [LARGE SCALE GENOMIC DNA]</scope>
    <source>
        <strain evidence="2 3">MRSN571793</strain>
    </source>
</reference>
<evidence type="ECO:0000313" key="2">
    <source>
        <dbReference type="EMBL" id="TFD93700.1"/>
    </source>
</evidence>
<dbReference type="RefSeq" id="WP_134437225.1">
    <property type="nucleotide sequence ID" value="NZ_SOML01000012.1"/>
</dbReference>
<protein>
    <submittedName>
        <fullName evidence="2">DUF1801 domain-containing protein</fullName>
    </submittedName>
</protein>
<dbReference type="AlphaFoldDB" id="A0A4Y8KVH4"/>
<comment type="caution">
    <text evidence="2">The sequence shown here is derived from an EMBL/GenBank/DDBJ whole genome shotgun (WGS) entry which is preliminary data.</text>
</comment>
<proteinExistence type="predicted"/>
<organism evidence="2 3">
    <name type="scientific">Dysgonomonas capnocytophagoides</name>
    <dbReference type="NCBI Taxonomy" id="45254"/>
    <lineage>
        <taxon>Bacteria</taxon>
        <taxon>Pseudomonadati</taxon>
        <taxon>Bacteroidota</taxon>
        <taxon>Bacteroidia</taxon>
        <taxon>Bacteroidales</taxon>
        <taxon>Dysgonomonadaceae</taxon>
        <taxon>Dysgonomonas</taxon>
    </lineage>
</organism>
<dbReference type="STRING" id="1121485.GCA_000426485_01990"/>
<dbReference type="OrthoDB" id="670608at2"/>
<accession>A0A4Y8KVH4</accession>
<sequence length="116" mass="13876">MDLRPIDSFFLQHNENTNICLQFLRQHILSLDSNISEAWKWELPFFVYKGKNCCYLWIHKKYKQPYIGFVDGALIDHPALLKEKRSKMKILLIDPNEDLPMKIINDILQKMIKIRT</sequence>
<dbReference type="SUPFAM" id="SSF159888">
    <property type="entry name" value="YdhG-like"/>
    <property type="match status" value="1"/>
</dbReference>
<dbReference type="EMBL" id="SOML01000012">
    <property type="protein sequence ID" value="TFD93700.1"/>
    <property type="molecule type" value="Genomic_DNA"/>
</dbReference>
<keyword evidence="3" id="KW-1185">Reference proteome</keyword>
<dbReference type="Pfam" id="PF08818">
    <property type="entry name" value="DUF1801"/>
    <property type="match status" value="1"/>
</dbReference>
<evidence type="ECO:0000313" key="3">
    <source>
        <dbReference type="Proteomes" id="UP000297861"/>
    </source>
</evidence>
<dbReference type="Gene3D" id="3.90.1150.200">
    <property type="match status" value="1"/>
</dbReference>
<dbReference type="Proteomes" id="UP000297861">
    <property type="component" value="Unassembled WGS sequence"/>
</dbReference>
<feature type="domain" description="YdhG-like" evidence="1">
    <location>
        <begin position="20"/>
        <end position="112"/>
    </location>
</feature>
<evidence type="ECO:0000259" key="1">
    <source>
        <dbReference type="Pfam" id="PF08818"/>
    </source>
</evidence>
<gene>
    <name evidence="2" type="ORF">E2605_16215</name>
</gene>
<dbReference type="InterPro" id="IPR014922">
    <property type="entry name" value="YdhG-like"/>
</dbReference>
<name>A0A4Y8KVH4_9BACT</name>